<protein>
    <submittedName>
        <fullName evidence="1">Pentatricopeptide repeat-containing protein</fullName>
    </submittedName>
</protein>
<keyword evidence="2" id="KW-1185">Reference proteome</keyword>
<proteinExistence type="predicted"/>
<evidence type="ECO:0000313" key="2">
    <source>
        <dbReference type="Proteomes" id="UP000327157"/>
    </source>
</evidence>
<dbReference type="EMBL" id="SMOL01000553">
    <property type="protein sequence ID" value="KAB2608634.1"/>
    <property type="molecule type" value="Genomic_DNA"/>
</dbReference>
<sequence>MGEEVAWHRPRFGLPRLGCLLRMRKLLEFDFLAAVDRAIKDKAAKIGAAKDEMFDERTVECEVAFSP</sequence>
<comment type="caution">
    <text evidence="1">The sequence shown here is derived from an EMBL/GenBank/DDBJ whole genome shotgun (WGS) entry which is preliminary data.</text>
</comment>
<name>A0A5N5GD72_9ROSA</name>
<accession>A0A5N5GD72</accession>
<organism evidence="1 2">
    <name type="scientific">Pyrus ussuriensis x Pyrus communis</name>
    <dbReference type="NCBI Taxonomy" id="2448454"/>
    <lineage>
        <taxon>Eukaryota</taxon>
        <taxon>Viridiplantae</taxon>
        <taxon>Streptophyta</taxon>
        <taxon>Embryophyta</taxon>
        <taxon>Tracheophyta</taxon>
        <taxon>Spermatophyta</taxon>
        <taxon>Magnoliopsida</taxon>
        <taxon>eudicotyledons</taxon>
        <taxon>Gunneridae</taxon>
        <taxon>Pentapetalae</taxon>
        <taxon>rosids</taxon>
        <taxon>fabids</taxon>
        <taxon>Rosales</taxon>
        <taxon>Rosaceae</taxon>
        <taxon>Amygdaloideae</taxon>
        <taxon>Maleae</taxon>
        <taxon>Pyrus</taxon>
    </lineage>
</organism>
<evidence type="ECO:0000313" key="1">
    <source>
        <dbReference type="EMBL" id="KAB2608634.1"/>
    </source>
</evidence>
<gene>
    <name evidence="1" type="ORF">D8674_011802</name>
</gene>
<dbReference type="AlphaFoldDB" id="A0A5N5GD72"/>
<reference evidence="1 2" key="3">
    <citation type="submission" date="2019-11" db="EMBL/GenBank/DDBJ databases">
        <title>A de novo genome assembly of a pear dwarfing rootstock.</title>
        <authorList>
            <person name="Wang F."/>
            <person name="Wang J."/>
            <person name="Li S."/>
            <person name="Zhang Y."/>
            <person name="Fang M."/>
            <person name="Ma L."/>
            <person name="Zhao Y."/>
            <person name="Jiang S."/>
        </authorList>
    </citation>
    <scope>NUCLEOTIDE SEQUENCE [LARGE SCALE GENOMIC DNA]</scope>
    <source>
        <strain evidence="1">S2</strain>
        <tissue evidence="1">Leaf</tissue>
    </source>
</reference>
<dbReference type="Proteomes" id="UP000327157">
    <property type="component" value="Chromosome 14"/>
</dbReference>
<reference evidence="2" key="2">
    <citation type="submission" date="2019-10" db="EMBL/GenBank/DDBJ databases">
        <title>A de novo genome assembly of a pear dwarfing rootstock.</title>
        <authorList>
            <person name="Wang F."/>
            <person name="Wang J."/>
            <person name="Li S."/>
            <person name="Zhang Y."/>
            <person name="Fang M."/>
            <person name="Ma L."/>
            <person name="Zhao Y."/>
            <person name="Jiang S."/>
        </authorList>
    </citation>
    <scope>NUCLEOTIDE SEQUENCE [LARGE SCALE GENOMIC DNA]</scope>
</reference>
<reference evidence="1 2" key="1">
    <citation type="submission" date="2019-09" db="EMBL/GenBank/DDBJ databases">
        <authorList>
            <person name="Ou C."/>
        </authorList>
    </citation>
    <scope>NUCLEOTIDE SEQUENCE [LARGE SCALE GENOMIC DNA]</scope>
    <source>
        <strain evidence="1">S2</strain>
        <tissue evidence="1">Leaf</tissue>
    </source>
</reference>